<dbReference type="InterPro" id="IPR027417">
    <property type="entry name" value="P-loop_NTPase"/>
</dbReference>
<evidence type="ECO:0000256" key="4">
    <source>
        <dbReference type="ARBA" id="ARBA00022840"/>
    </source>
</evidence>
<dbReference type="Proteomes" id="UP000287615">
    <property type="component" value="Unassembled WGS sequence"/>
</dbReference>
<comment type="caution">
    <text evidence="7">The sequence shown here is derived from an EMBL/GenBank/DDBJ whole genome shotgun (WGS) entry which is preliminary data.</text>
</comment>
<evidence type="ECO:0000259" key="6">
    <source>
        <dbReference type="PROSITE" id="PS50893"/>
    </source>
</evidence>
<dbReference type="GO" id="GO:0005524">
    <property type="term" value="F:ATP binding"/>
    <property type="evidence" value="ECO:0007669"/>
    <property type="project" value="UniProtKB-KW"/>
</dbReference>
<dbReference type="PANTHER" id="PTHR43553:SF24">
    <property type="entry name" value="ENERGY-COUPLING FACTOR TRANSPORTER ATP-BINDING PROTEIN ECFA1"/>
    <property type="match status" value="1"/>
</dbReference>
<dbReference type="AlphaFoldDB" id="A0A444JCE7"/>
<dbReference type="PROSITE" id="PS00211">
    <property type="entry name" value="ABC_TRANSPORTER_1"/>
    <property type="match status" value="1"/>
</dbReference>
<dbReference type="GO" id="GO:0016887">
    <property type="term" value="F:ATP hydrolysis activity"/>
    <property type="evidence" value="ECO:0007669"/>
    <property type="project" value="InterPro"/>
</dbReference>
<accession>A0A444JCE7</accession>
<keyword evidence="4 7" id="KW-0067">ATP-binding</keyword>
<evidence type="ECO:0000256" key="3">
    <source>
        <dbReference type="ARBA" id="ARBA00022741"/>
    </source>
</evidence>
<protein>
    <submittedName>
        <fullName evidence="7">Cobalt/nickel transport system ATP-binding protein</fullName>
    </submittedName>
</protein>
<dbReference type="InterPro" id="IPR050095">
    <property type="entry name" value="ECF_ABC_transporter_ATP-bd"/>
</dbReference>
<comment type="similarity">
    <text evidence="1">Belongs to the ABC transporter superfamily.</text>
</comment>
<dbReference type="PROSITE" id="PS50893">
    <property type="entry name" value="ABC_TRANSPORTER_2"/>
    <property type="match status" value="1"/>
</dbReference>
<dbReference type="InterPro" id="IPR003439">
    <property type="entry name" value="ABC_transporter-like_ATP-bd"/>
</dbReference>
<dbReference type="GO" id="GO:0043190">
    <property type="term" value="C:ATP-binding cassette (ABC) transporter complex"/>
    <property type="evidence" value="ECO:0007669"/>
    <property type="project" value="TreeGrafter"/>
</dbReference>
<keyword evidence="2" id="KW-0813">Transport</keyword>
<dbReference type="Pfam" id="PF00005">
    <property type="entry name" value="ABC_tran"/>
    <property type="match status" value="1"/>
</dbReference>
<proteinExistence type="inferred from homology"/>
<evidence type="ECO:0000256" key="1">
    <source>
        <dbReference type="ARBA" id="ARBA00005417"/>
    </source>
</evidence>
<dbReference type="SMART" id="SM00382">
    <property type="entry name" value="AAA"/>
    <property type="match status" value="1"/>
</dbReference>
<dbReference type="Gene3D" id="3.40.50.300">
    <property type="entry name" value="P-loop containing nucleotide triphosphate hydrolases"/>
    <property type="match status" value="1"/>
</dbReference>
<evidence type="ECO:0000256" key="2">
    <source>
        <dbReference type="ARBA" id="ARBA00022448"/>
    </source>
</evidence>
<dbReference type="CDD" id="cd03225">
    <property type="entry name" value="ABC_cobalt_CbiO_domain1"/>
    <property type="match status" value="1"/>
</dbReference>
<feature type="compositionally biased region" description="Low complexity" evidence="5">
    <location>
        <begin position="23"/>
        <end position="36"/>
    </location>
</feature>
<sequence>MQVGVFFLRHQYPGPSPSKEPPDSTTDSTTDKTSSLTEEHLKIAPKNGNSKQKELQSPPRCTTQRMPMPFTSPLIRLDQVSFSYPGGRSILHQIDLSIEYNQRLGLIGPNGSGKTTLLHLIMGLHRPTEGRHLFKGNEVHKKEDIKKLRKSIGLVFQDADDQLFSPTVIEDVAFGPLNLGKSPEEALEISNRTLQDLGLTDLADRVTHRLSGGEKKLVSLATVLSMQPEAMLLDEPTNNLDKAIRKRLIEILNKLDIAYMIISHDWDFLSETCTSLYIMDQGRVKQSDTARLHLHRHAHTCGSQPHNHHMQICTPPEQQNNKINGQ</sequence>
<name>A0A444JCE7_9BACT</name>
<evidence type="ECO:0000256" key="5">
    <source>
        <dbReference type="SAM" id="MobiDB-lite"/>
    </source>
</evidence>
<feature type="domain" description="ABC transporter" evidence="6">
    <location>
        <begin position="75"/>
        <end position="306"/>
    </location>
</feature>
<dbReference type="InterPro" id="IPR015856">
    <property type="entry name" value="ABC_transpr_CbiO/EcfA_su"/>
</dbReference>
<dbReference type="EMBL" id="MTKR01000024">
    <property type="protein sequence ID" value="RWX50765.1"/>
    <property type="molecule type" value="Genomic_DNA"/>
</dbReference>
<dbReference type="InterPro" id="IPR003593">
    <property type="entry name" value="AAA+_ATPase"/>
</dbReference>
<dbReference type="GO" id="GO:0042626">
    <property type="term" value="F:ATPase-coupled transmembrane transporter activity"/>
    <property type="evidence" value="ECO:0007669"/>
    <property type="project" value="TreeGrafter"/>
</dbReference>
<reference evidence="7 8" key="1">
    <citation type="submission" date="2017-01" db="EMBL/GenBank/DDBJ databases">
        <title>The cable genome- insights into the physiology and evolution of filamentous bacteria capable of sulfide oxidation via long distance electron transfer.</title>
        <authorList>
            <person name="Schreiber L."/>
            <person name="Bjerg J.T."/>
            <person name="Boggild A."/>
            <person name="Van De Vossenberg J."/>
            <person name="Meysman F."/>
            <person name="Nielsen L.P."/>
            <person name="Schramm A."/>
            <person name="Kjeldsen K.U."/>
        </authorList>
    </citation>
    <scope>NUCLEOTIDE SEQUENCE [LARGE SCALE GENOMIC DNA]</scope>
    <source>
        <strain evidence="7">A3</strain>
    </source>
</reference>
<evidence type="ECO:0000313" key="7">
    <source>
        <dbReference type="EMBL" id="RWX50765.1"/>
    </source>
</evidence>
<evidence type="ECO:0000313" key="8">
    <source>
        <dbReference type="Proteomes" id="UP000287615"/>
    </source>
</evidence>
<dbReference type="SUPFAM" id="SSF52540">
    <property type="entry name" value="P-loop containing nucleoside triphosphate hydrolases"/>
    <property type="match status" value="1"/>
</dbReference>
<dbReference type="PANTHER" id="PTHR43553">
    <property type="entry name" value="HEAVY METAL TRANSPORTER"/>
    <property type="match status" value="1"/>
</dbReference>
<organism evidence="7 8">
    <name type="scientific">Candidatus Electrothrix marina</name>
    <dbReference type="NCBI Taxonomy" id="1859130"/>
    <lineage>
        <taxon>Bacteria</taxon>
        <taxon>Pseudomonadati</taxon>
        <taxon>Thermodesulfobacteriota</taxon>
        <taxon>Desulfobulbia</taxon>
        <taxon>Desulfobulbales</taxon>
        <taxon>Desulfobulbaceae</taxon>
        <taxon>Candidatus Electrothrix</taxon>
    </lineage>
</organism>
<gene>
    <name evidence="7" type="ORF">VU00_10244</name>
</gene>
<dbReference type="InterPro" id="IPR017871">
    <property type="entry name" value="ABC_transporter-like_CS"/>
</dbReference>
<keyword evidence="3" id="KW-0547">Nucleotide-binding</keyword>
<feature type="region of interest" description="Disordered" evidence="5">
    <location>
        <begin position="9"/>
        <end position="66"/>
    </location>
</feature>